<dbReference type="Pfam" id="PF01059">
    <property type="entry name" value="Oxidored_q5_N"/>
    <property type="match status" value="1"/>
</dbReference>
<protein>
    <recommendedName>
        <fullName evidence="5 17">NADH-ubiquinone oxidoreductase chain 4</fullName>
        <ecNumber evidence="4 17">7.1.1.2</ecNumber>
    </recommendedName>
</protein>
<comment type="function">
    <text evidence="1">Core subunit of the mitochondrial membrane respiratory chain NADH dehydrogenase (Complex I) that is believed to belong to the minimal assembly required for catalysis. Complex I functions in the transfer of electrons from NADH to the respiratory chain. The immediate electron acceptor for the enzyme is believed to be ubiquinone.</text>
</comment>
<evidence type="ECO:0000256" key="10">
    <source>
        <dbReference type="ARBA" id="ARBA00022982"/>
    </source>
</evidence>
<evidence type="ECO:0000256" key="16">
    <source>
        <dbReference type="ARBA" id="ARBA00049551"/>
    </source>
</evidence>
<evidence type="ECO:0000256" key="1">
    <source>
        <dbReference type="ARBA" id="ARBA00003257"/>
    </source>
</evidence>
<evidence type="ECO:0000256" key="15">
    <source>
        <dbReference type="ARBA" id="ARBA00023136"/>
    </source>
</evidence>
<feature type="transmembrane region" description="Helical" evidence="17">
    <location>
        <begin position="420"/>
        <end position="440"/>
    </location>
</feature>
<evidence type="ECO:0000313" key="20">
    <source>
        <dbReference type="EMBL" id="APU52720.1"/>
    </source>
</evidence>
<evidence type="ECO:0000256" key="12">
    <source>
        <dbReference type="ARBA" id="ARBA00023027"/>
    </source>
</evidence>
<reference evidence="20" key="1">
    <citation type="submission" date="2016-10" db="EMBL/GenBank/DDBJ databases">
        <title>Characterization of the complete mitochondrial genome of the tramp ant Cardiocondyla obscurior (Formicidae: Myrmicinae).</title>
        <authorList>
            <person name="Liu L."/>
            <person name="Wang X.-Y."/>
            <person name="Ding M.-Y."/>
            <person name="Qian Z.-Q."/>
        </authorList>
    </citation>
    <scope>NUCLEOTIDE SEQUENCE</scope>
</reference>
<proteinExistence type="inferred from homology"/>
<evidence type="ECO:0000256" key="8">
    <source>
        <dbReference type="ARBA" id="ARBA00022692"/>
    </source>
</evidence>
<dbReference type="GO" id="GO:0042773">
    <property type="term" value="P:ATP synthesis coupled electron transport"/>
    <property type="evidence" value="ECO:0007669"/>
    <property type="project" value="InterPro"/>
</dbReference>
<dbReference type="EC" id="7.1.1.2" evidence="4 17"/>
<dbReference type="PANTHER" id="PTHR43507:SF20">
    <property type="entry name" value="NADH-UBIQUINONE OXIDOREDUCTASE CHAIN 4"/>
    <property type="match status" value="1"/>
</dbReference>
<keyword evidence="8 17" id="KW-0812">Transmembrane</keyword>
<accession>A0A343AXT1</accession>
<evidence type="ECO:0000256" key="4">
    <source>
        <dbReference type="ARBA" id="ARBA00012944"/>
    </source>
</evidence>
<evidence type="ECO:0000256" key="2">
    <source>
        <dbReference type="ARBA" id="ARBA00004225"/>
    </source>
</evidence>
<dbReference type="InterPro" id="IPR000260">
    <property type="entry name" value="NADH4_N"/>
</dbReference>
<dbReference type="EMBL" id="KX951753">
    <property type="protein sequence ID" value="APU52720.1"/>
    <property type="molecule type" value="Genomic_DNA"/>
</dbReference>
<evidence type="ECO:0000256" key="9">
    <source>
        <dbReference type="ARBA" id="ARBA00022967"/>
    </source>
</evidence>
<keyword evidence="11 17" id="KW-1133">Transmembrane helix</keyword>
<comment type="function">
    <text evidence="17">Core subunit of the mitochondrial membrane respiratory chain NADH dehydrogenase (Complex I) which catalyzes electron transfer from NADH through the respiratory chain, using ubiquinone as an electron acceptor. Essential for the catalytic activity and assembly of complex I.</text>
</comment>
<dbReference type="GO" id="GO:0015990">
    <property type="term" value="P:electron transport coupled proton transport"/>
    <property type="evidence" value="ECO:0007669"/>
    <property type="project" value="TreeGrafter"/>
</dbReference>
<evidence type="ECO:0000259" key="19">
    <source>
        <dbReference type="Pfam" id="PF01059"/>
    </source>
</evidence>
<keyword evidence="10 17" id="KW-0249">Electron transport</keyword>
<evidence type="ECO:0000256" key="13">
    <source>
        <dbReference type="ARBA" id="ARBA00023075"/>
    </source>
</evidence>
<keyword evidence="6 17" id="KW-0813">Transport</keyword>
<dbReference type="PRINTS" id="PR01437">
    <property type="entry name" value="NUOXDRDTASE4"/>
</dbReference>
<feature type="transmembrane region" description="Helical" evidence="17">
    <location>
        <begin position="179"/>
        <end position="202"/>
    </location>
</feature>
<dbReference type="GO" id="GO:0008137">
    <property type="term" value="F:NADH dehydrogenase (ubiquinone) activity"/>
    <property type="evidence" value="ECO:0007669"/>
    <property type="project" value="UniProtKB-UniRule"/>
</dbReference>
<geneLocation type="mitochondrion" evidence="20"/>
<evidence type="ECO:0000256" key="14">
    <source>
        <dbReference type="ARBA" id="ARBA00023128"/>
    </source>
</evidence>
<feature type="transmembrane region" description="Helical" evidence="17">
    <location>
        <begin position="60"/>
        <end position="77"/>
    </location>
</feature>
<comment type="similarity">
    <text evidence="3 17">Belongs to the complex I subunit 4 family.</text>
</comment>
<keyword evidence="12 17" id="KW-0520">NAD</keyword>
<dbReference type="GO" id="GO:0048039">
    <property type="term" value="F:ubiquinone binding"/>
    <property type="evidence" value="ECO:0007669"/>
    <property type="project" value="TreeGrafter"/>
</dbReference>
<evidence type="ECO:0000259" key="18">
    <source>
        <dbReference type="Pfam" id="PF00361"/>
    </source>
</evidence>
<name>A0A343AXT1_9HYME</name>
<dbReference type="InterPro" id="IPR001750">
    <property type="entry name" value="ND/Mrp_TM"/>
</dbReference>
<feature type="transmembrane region" description="Helical" evidence="17">
    <location>
        <begin position="271"/>
        <end position="290"/>
    </location>
</feature>
<keyword evidence="14 17" id="KW-0496">Mitochondrion</keyword>
<evidence type="ECO:0000256" key="5">
    <source>
        <dbReference type="ARBA" id="ARBA00021006"/>
    </source>
</evidence>
<keyword evidence="7 17" id="KW-0679">Respiratory chain</keyword>
<organism evidence="20">
    <name type="scientific">Cardiocondyla obscurior</name>
    <dbReference type="NCBI Taxonomy" id="286306"/>
    <lineage>
        <taxon>Eukaryota</taxon>
        <taxon>Metazoa</taxon>
        <taxon>Ecdysozoa</taxon>
        <taxon>Arthropoda</taxon>
        <taxon>Hexapoda</taxon>
        <taxon>Insecta</taxon>
        <taxon>Pterygota</taxon>
        <taxon>Neoptera</taxon>
        <taxon>Endopterygota</taxon>
        <taxon>Hymenoptera</taxon>
        <taxon>Apocrita</taxon>
        <taxon>Aculeata</taxon>
        <taxon>Formicoidea</taxon>
        <taxon>Formicidae</taxon>
        <taxon>Myrmicinae</taxon>
        <taxon>Cardiocondyla</taxon>
    </lineage>
</organism>
<feature type="transmembrane region" description="Helical" evidence="17">
    <location>
        <begin position="138"/>
        <end position="159"/>
    </location>
</feature>
<comment type="catalytic activity">
    <reaction evidence="16 17">
        <text>a ubiquinone + NADH + 5 H(+)(in) = a ubiquinol + NAD(+) + 4 H(+)(out)</text>
        <dbReference type="Rhea" id="RHEA:29091"/>
        <dbReference type="Rhea" id="RHEA-COMP:9565"/>
        <dbReference type="Rhea" id="RHEA-COMP:9566"/>
        <dbReference type="ChEBI" id="CHEBI:15378"/>
        <dbReference type="ChEBI" id="CHEBI:16389"/>
        <dbReference type="ChEBI" id="CHEBI:17976"/>
        <dbReference type="ChEBI" id="CHEBI:57540"/>
        <dbReference type="ChEBI" id="CHEBI:57945"/>
        <dbReference type="EC" id="7.1.1.2"/>
    </reaction>
</comment>
<evidence type="ECO:0000256" key="3">
    <source>
        <dbReference type="ARBA" id="ARBA00009025"/>
    </source>
</evidence>
<keyword evidence="9" id="KW-1278">Translocase</keyword>
<evidence type="ECO:0000256" key="6">
    <source>
        <dbReference type="ARBA" id="ARBA00022448"/>
    </source>
</evidence>
<feature type="transmembrane region" description="Helical" evidence="17">
    <location>
        <begin position="242"/>
        <end position="264"/>
    </location>
</feature>
<dbReference type="AlphaFoldDB" id="A0A343AXT1"/>
<dbReference type="Pfam" id="PF00361">
    <property type="entry name" value="Proton_antipo_M"/>
    <property type="match status" value="1"/>
</dbReference>
<evidence type="ECO:0000256" key="11">
    <source>
        <dbReference type="ARBA" id="ARBA00022989"/>
    </source>
</evidence>
<feature type="transmembrane region" description="Helical" evidence="17">
    <location>
        <begin position="341"/>
        <end position="362"/>
    </location>
</feature>
<evidence type="ECO:0000256" key="7">
    <source>
        <dbReference type="ARBA" id="ARBA00022660"/>
    </source>
</evidence>
<feature type="transmembrane region" description="Helical" evidence="17">
    <location>
        <begin position="84"/>
        <end position="101"/>
    </location>
</feature>
<feature type="transmembrane region" description="Helical" evidence="17">
    <location>
        <begin position="209"/>
        <end position="230"/>
    </location>
</feature>
<evidence type="ECO:0000256" key="17">
    <source>
        <dbReference type="RuleBase" id="RU003297"/>
    </source>
</evidence>
<feature type="transmembrane region" description="Helical" evidence="17">
    <location>
        <begin position="374"/>
        <end position="399"/>
    </location>
</feature>
<dbReference type="GO" id="GO:0003954">
    <property type="term" value="F:NADH dehydrogenase activity"/>
    <property type="evidence" value="ECO:0007669"/>
    <property type="project" value="TreeGrafter"/>
</dbReference>
<feature type="domain" description="NADH:quinone oxidoreductase/Mrp antiporter transmembrane" evidence="18">
    <location>
        <begin position="102"/>
        <end position="384"/>
    </location>
</feature>
<feature type="domain" description="NADH:ubiquinone oxidoreductase chain 4 N-terminal" evidence="19">
    <location>
        <begin position="1"/>
        <end position="99"/>
    </location>
</feature>
<dbReference type="GO" id="GO:0031966">
    <property type="term" value="C:mitochondrial membrane"/>
    <property type="evidence" value="ECO:0007669"/>
    <property type="project" value="UniProtKB-SubCell"/>
</dbReference>
<gene>
    <name evidence="20" type="primary">nad4</name>
</gene>
<dbReference type="PANTHER" id="PTHR43507">
    <property type="entry name" value="NADH-UBIQUINONE OXIDOREDUCTASE CHAIN 4"/>
    <property type="match status" value="1"/>
</dbReference>
<comment type="subcellular location">
    <subcellularLocation>
        <location evidence="2 17">Mitochondrion membrane</location>
        <topology evidence="2 17">Multi-pass membrane protein</topology>
    </subcellularLocation>
</comment>
<sequence length="441" mass="51082">MMKFLGLIIFMMLMNKFNNKVMFMFNMNFLLSFLMLFLFLNIEGVSFMGSYMIGLESYSLMLIILSVWIVSLMLMSLEISNKMKIFIFYLLLLILILFFSVSDLLGFYFMFEVSLIPTLWMIIYWGGNPERISSSYYLVMYMLLFSFPLLVYIFNMYMYSFSLKFVILEWFLEKYSLGLGGFVLIFGSMFIKLPMYLLHLWLPKAHVEAPVYGSMVLAGVLLKMGGYGLIRFMKLFVKSTNFYSSIFMSVGLIGSVFMGLVCLVQVDMKSLVAYSSIVHMNMMLCCLLTLSKMGMVGSVMMMVGHGLCSSALFYLVGLSYESSGSRLLLINKGLINKIPSLAIWWFLICVINFSFPLSLNFFGEILMLSVILNWDYFVMLFLMMICFFSSCYSLYLFSFTQHGGSMGWKLIYNLGLMKEFIVLIMHCYPLIFVLMNLMMFM</sequence>
<feature type="transmembrane region" description="Helical" evidence="17">
    <location>
        <begin position="296"/>
        <end position="320"/>
    </location>
</feature>
<keyword evidence="15 17" id="KW-0472">Membrane</keyword>
<keyword evidence="13 17" id="KW-0830">Ubiquinone</keyword>
<feature type="transmembrane region" description="Helical" evidence="17">
    <location>
        <begin position="107"/>
        <end position="126"/>
    </location>
</feature>
<dbReference type="InterPro" id="IPR003918">
    <property type="entry name" value="NADH_UbQ_OxRdtase"/>
</dbReference>